<feature type="compositionally biased region" description="Basic and acidic residues" evidence="1">
    <location>
        <begin position="144"/>
        <end position="154"/>
    </location>
</feature>
<evidence type="ECO:0000313" key="4">
    <source>
        <dbReference type="Proteomes" id="UP001500729"/>
    </source>
</evidence>
<reference evidence="3 4" key="1">
    <citation type="journal article" date="2019" name="Int. J. Syst. Evol. Microbiol.">
        <title>The Global Catalogue of Microorganisms (GCM) 10K type strain sequencing project: providing services to taxonomists for standard genome sequencing and annotation.</title>
        <authorList>
            <consortium name="The Broad Institute Genomics Platform"/>
            <consortium name="The Broad Institute Genome Sequencing Center for Infectious Disease"/>
            <person name="Wu L."/>
            <person name="Ma J."/>
        </authorList>
    </citation>
    <scope>NUCLEOTIDE SEQUENCE [LARGE SCALE GENOMIC DNA]</scope>
    <source>
        <strain evidence="3 4">JCM 10303</strain>
    </source>
</reference>
<keyword evidence="2" id="KW-1133">Transmembrane helix</keyword>
<organism evidence="3 4">
    <name type="scientific">Saccharopolyspora erythraea</name>
    <name type="common">Streptomyces erythraeus</name>
    <dbReference type="NCBI Taxonomy" id="1836"/>
    <lineage>
        <taxon>Bacteria</taxon>
        <taxon>Bacillati</taxon>
        <taxon>Actinomycetota</taxon>
        <taxon>Actinomycetes</taxon>
        <taxon>Pseudonocardiales</taxon>
        <taxon>Pseudonocardiaceae</taxon>
        <taxon>Saccharopolyspora</taxon>
    </lineage>
</organism>
<dbReference type="Proteomes" id="UP001500729">
    <property type="component" value="Unassembled WGS sequence"/>
</dbReference>
<protein>
    <recommendedName>
        <fullName evidence="5">DUF3618 domain-containing protein</fullName>
    </recommendedName>
</protein>
<keyword evidence="2" id="KW-0812">Transmembrane</keyword>
<feature type="region of interest" description="Disordered" evidence="1">
    <location>
        <begin position="132"/>
        <end position="177"/>
    </location>
</feature>
<proteinExistence type="predicted"/>
<comment type="caution">
    <text evidence="3">The sequence shown here is derived from an EMBL/GenBank/DDBJ whole genome shotgun (WGS) entry which is preliminary data.</text>
</comment>
<evidence type="ECO:0008006" key="5">
    <source>
        <dbReference type="Google" id="ProtNLM"/>
    </source>
</evidence>
<dbReference type="RefSeq" id="WP_009945654.1">
    <property type="nucleotide sequence ID" value="NZ_BAAAGS010000028.1"/>
</dbReference>
<evidence type="ECO:0000313" key="3">
    <source>
        <dbReference type="EMBL" id="GAA0537600.1"/>
    </source>
</evidence>
<accession>A0ABN1D931</accession>
<keyword evidence="2" id="KW-0472">Membrane</keyword>
<dbReference type="EMBL" id="BAAAGS010000028">
    <property type="protein sequence ID" value="GAA0537600.1"/>
    <property type="molecule type" value="Genomic_DNA"/>
</dbReference>
<evidence type="ECO:0000256" key="2">
    <source>
        <dbReference type="SAM" id="Phobius"/>
    </source>
</evidence>
<name>A0ABN1D931_SACER</name>
<gene>
    <name evidence="3" type="ORF">GCM10009533_40990</name>
</gene>
<evidence type="ECO:0000256" key="1">
    <source>
        <dbReference type="SAM" id="MobiDB-lite"/>
    </source>
</evidence>
<sequence length="177" mass="19223">MDEVKAMTRAGENVGRAVGTGIRSARIGAARAGRAGMAMSKTAAARAEYELAHRGIDTDELQELIARKATGMSRKQLAKRRRKAQKQFARNAEIARRELASRIAPEARRRRKWPWVLLVLAGVAAAGVALSRRPEELPVAEAEDGPRHGADGRHSPVPAQGDGRADRPTSLGSEYQR</sequence>
<keyword evidence="4" id="KW-1185">Reference proteome</keyword>
<feature type="transmembrane region" description="Helical" evidence="2">
    <location>
        <begin position="113"/>
        <end position="131"/>
    </location>
</feature>